<proteinExistence type="inferred from homology"/>
<dbReference type="Proteomes" id="UP000242875">
    <property type="component" value="Unassembled WGS sequence"/>
</dbReference>
<dbReference type="InterPro" id="IPR002018">
    <property type="entry name" value="CarbesteraseB"/>
</dbReference>
<dbReference type="OrthoDB" id="408631at2759"/>
<protein>
    <recommendedName>
        <fullName evidence="4">Carboxylesterase type B domain-containing protein</fullName>
    </recommendedName>
</protein>
<dbReference type="PANTHER" id="PTHR43918:SF4">
    <property type="entry name" value="CARBOXYLIC ESTER HYDROLASE"/>
    <property type="match status" value="1"/>
</dbReference>
<keyword evidence="3" id="KW-0732">Signal</keyword>
<accession>A0A261XSZ5</accession>
<sequence length="465" mass="50619">MVKFATLTTVLISWALGCHSEAPTIDLGYATYQGSVIPGHVEQFLGIRYAQPPIGDLRFRAPLPPTLVKGIQSATQYGNACLQIGLSGNSTTPQSEDCLCLNIWRPADMNPEERLPILVFVYGGAFVNGESSYEAYRGDKLVKISGGRVIVVSLNYRLHAFGFLASKQVKDSGDLNAGLLDQRAAFMWIRRHASQFGGDASKITAFGESAGAISIGFHMIAHGGQQHLFDQAMMSSGTAICGRCVPYADYQYNYDNIVNQTGCASSQDTLDCLRRIHATDLLQVVGTLYNSTGSGYYPVIDGTYISRFSKIPMLLGTNTDEGTYFALLNSINTTAQLVESIKEMAGALNDTSVQIILNLYLEASNPPGAPYPEFSRAASIMGDMLFRCPAYFTAPVINSMHRFGNTGSTSMIGWSLVPFMAMTCSLHLIKPPISILRAFMPRWPMSYQATTPDLPLPVIQIRTGC</sequence>
<dbReference type="AlphaFoldDB" id="A0A261XSZ5"/>
<dbReference type="Pfam" id="PF00135">
    <property type="entry name" value="COesterase"/>
    <property type="match status" value="1"/>
</dbReference>
<keyword evidence="2" id="KW-0378">Hydrolase</keyword>
<gene>
    <name evidence="5" type="ORF">BZG36_05632</name>
</gene>
<dbReference type="EMBL" id="MVBO01000342">
    <property type="protein sequence ID" value="OZJ01480.1"/>
    <property type="molecule type" value="Genomic_DNA"/>
</dbReference>
<keyword evidence="6" id="KW-1185">Reference proteome</keyword>
<organism evidence="5 6">
    <name type="scientific">Bifiguratus adelaidae</name>
    <dbReference type="NCBI Taxonomy" id="1938954"/>
    <lineage>
        <taxon>Eukaryota</taxon>
        <taxon>Fungi</taxon>
        <taxon>Fungi incertae sedis</taxon>
        <taxon>Mucoromycota</taxon>
        <taxon>Mucoromycotina</taxon>
        <taxon>Endogonomycetes</taxon>
        <taxon>Endogonales</taxon>
        <taxon>Endogonales incertae sedis</taxon>
        <taxon>Bifiguratus</taxon>
    </lineage>
</organism>
<feature type="domain" description="Carboxylesterase type B" evidence="4">
    <location>
        <begin position="38"/>
        <end position="394"/>
    </location>
</feature>
<dbReference type="InterPro" id="IPR029058">
    <property type="entry name" value="AB_hydrolase_fold"/>
</dbReference>
<dbReference type="PROSITE" id="PS51257">
    <property type="entry name" value="PROKAR_LIPOPROTEIN"/>
    <property type="match status" value="1"/>
</dbReference>
<evidence type="ECO:0000256" key="1">
    <source>
        <dbReference type="ARBA" id="ARBA00005964"/>
    </source>
</evidence>
<comment type="caution">
    <text evidence="5">The sequence shown here is derived from an EMBL/GenBank/DDBJ whole genome shotgun (WGS) entry which is preliminary data.</text>
</comment>
<evidence type="ECO:0000256" key="3">
    <source>
        <dbReference type="SAM" id="SignalP"/>
    </source>
</evidence>
<name>A0A261XSZ5_9FUNG</name>
<dbReference type="GO" id="GO:0052689">
    <property type="term" value="F:carboxylic ester hydrolase activity"/>
    <property type="evidence" value="ECO:0007669"/>
    <property type="project" value="TreeGrafter"/>
</dbReference>
<feature type="chain" id="PRO_5012672735" description="Carboxylesterase type B domain-containing protein" evidence="3">
    <location>
        <begin position="21"/>
        <end position="465"/>
    </location>
</feature>
<reference evidence="5 6" key="1">
    <citation type="journal article" date="2017" name="Mycologia">
        <title>Bifiguratus adelaidae, gen. et sp. nov., a new member of Mucoromycotina in endophytic and soil-dwelling habitats.</title>
        <authorList>
            <person name="Torres-Cruz T.J."/>
            <person name="Billingsley Tobias T.L."/>
            <person name="Almatruk M."/>
            <person name="Hesse C."/>
            <person name="Kuske C.R."/>
            <person name="Desiro A."/>
            <person name="Benucci G.M."/>
            <person name="Bonito G."/>
            <person name="Stajich J.E."/>
            <person name="Dunlap C."/>
            <person name="Arnold A.E."/>
            <person name="Porras-Alfaro A."/>
        </authorList>
    </citation>
    <scope>NUCLEOTIDE SEQUENCE [LARGE SCALE GENOMIC DNA]</scope>
    <source>
        <strain evidence="5 6">AZ0501</strain>
    </source>
</reference>
<comment type="similarity">
    <text evidence="1">Belongs to the type-B carboxylesterase/lipase family.</text>
</comment>
<evidence type="ECO:0000313" key="6">
    <source>
        <dbReference type="Proteomes" id="UP000242875"/>
    </source>
</evidence>
<dbReference type="InterPro" id="IPR050654">
    <property type="entry name" value="AChE-related_enzymes"/>
</dbReference>
<evidence type="ECO:0000313" key="5">
    <source>
        <dbReference type="EMBL" id="OZJ01480.1"/>
    </source>
</evidence>
<evidence type="ECO:0000259" key="4">
    <source>
        <dbReference type="Pfam" id="PF00135"/>
    </source>
</evidence>
<dbReference type="SUPFAM" id="SSF53474">
    <property type="entry name" value="alpha/beta-Hydrolases"/>
    <property type="match status" value="1"/>
</dbReference>
<evidence type="ECO:0000256" key="2">
    <source>
        <dbReference type="ARBA" id="ARBA00022801"/>
    </source>
</evidence>
<dbReference type="Gene3D" id="3.40.50.1820">
    <property type="entry name" value="alpha/beta hydrolase"/>
    <property type="match status" value="1"/>
</dbReference>
<feature type="signal peptide" evidence="3">
    <location>
        <begin position="1"/>
        <end position="20"/>
    </location>
</feature>
<dbReference type="PANTHER" id="PTHR43918">
    <property type="entry name" value="ACETYLCHOLINESTERASE"/>
    <property type="match status" value="1"/>
</dbReference>